<feature type="domain" description="Nudix hydrolase" evidence="6">
    <location>
        <begin position="16"/>
        <end position="148"/>
    </location>
</feature>
<organism evidence="7 8">
    <name type="scientific">Sphaerisporangium rufum</name>
    <dbReference type="NCBI Taxonomy" id="1381558"/>
    <lineage>
        <taxon>Bacteria</taxon>
        <taxon>Bacillati</taxon>
        <taxon>Actinomycetota</taxon>
        <taxon>Actinomycetes</taxon>
        <taxon>Streptosporangiales</taxon>
        <taxon>Streptosporangiaceae</taxon>
        <taxon>Sphaerisporangium</taxon>
    </lineage>
</organism>
<proteinExistence type="inferred from homology"/>
<dbReference type="AlphaFoldDB" id="A0A919QY70"/>
<protein>
    <submittedName>
        <fullName evidence="7">NUDIX hydrolase</fullName>
    </submittedName>
</protein>
<dbReference type="InterPro" id="IPR020084">
    <property type="entry name" value="NUDIX_hydrolase_CS"/>
</dbReference>
<comment type="cofactor">
    <cofactor evidence="1">
        <name>Mg(2+)</name>
        <dbReference type="ChEBI" id="CHEBI:18420"/>
    </cofactor>
</comment>
<reference evidence="7" key="1">
    <citation type="submission" date="2021-01" db="EMBL/GenBank/DDBJ databases">
        <title>Whole genome shotgun sequence of Sphaerisporangium rufum NBRC 109079.</title>
        <authorList>
            <person name="Komaki H."/>
            <person name="Tamura T."/>
        </authorList>
    </citation>
    <scope>NUCLEOTIDE SEQUENCE</scope>
    <source>
        <strain evidence="7">NBRC 109079</strain>
    </source>
</reference>
<keyword evidence="3 5" id="KW-0378">Hydrolase</keyword>
<dbReference type="InterPro" id="IPR000086">
    <property type="entry name" value="NUDIX_hydrolase_dom"/>
</dbReference>
<dbReference type="PANTHER" id="PTHR43046:SF12">
    <property type="entry name" value="GDP-MANNOSE MANNOSYL HYDROLASE"/>
    <property type="match status" value="1"/>
</dbReference>
<evidence type="ECO:0000256" key="3">
    <source>
        <dbReference type="ARBA" id="ARBA00022801"/>
    </source>
</evidence>
<name>A0A919QY70_9ACTN</name>
<accession>A0A919QY70</accession>
<dbReference type="Pfam" id="PF00293">
    <property type="entry name" value="NUDIX"/>
    <property type="match status" value="1"/>
</dbReference>
<comment type="similarity">
    <text evidence="2 5">Belongs to the Nudix hydrolase family.</text>
</comment>
<dbReference type="Gene3D" id="3.90.79.10">
    <property type="entry name" value="Nucleoside Triphosphate Pyrophosphohydrolase"/>
    <property type="match status" value="1"/>
</dbReference>
<evidence type="ECO:0000256" key="5">
    <source>
        <dbReference type="RuleBase" id="RU003476"/>
    </source>
</evidence>
<evidence type="ECO:0000256" key="4">
    <source>
        <dbReference type="ARBA" id="ARBA00022842"/>
    </source>
</evidence>
<evidence type="ECO:0000313" key="7">
    <source>
        <dbReference type="EMBL" id="GII76157.1"/>
    </source>
</evidence>
<keyword evidence="8" id="KW-1185">Reference proteome</keyword>
<comment type="caution">
    <text evidence="7">The sequence shown here is derived from an EMBL/GenBank/DDBJ whole genome shotgun (WGS) entry which is preliminary data.</text>
</comment>
<dbReference type="CDD" id="cd18876">
    <property type="entry name" value="NUDIX_Hydrolase"/>
    <property type="match status" value="1"/>
</dbReference>
<gene>
    <name evidence="7" type="ORF">Sru01_11390</name>
</gene>
<dbReference type="InterPro" id="IPR020476">
    <property type="entry name" value="Nudix_hydrolase"/>
</dbReference>
<dbReference type="PROSITE" id="PS51462">
    <property type="entry name" value="NUDIX"/>
    <property type="match status" value="1"/>
</dbReference>
<evidence type="ECO:0000313" key="8">
    <source>
        <dbReference type="Proteomes" id="UP000655287"/>
    </source>
</evidence>
<evidence type="ECO:0000256" key="1">
    <source>
        <dbReference type="ARBA" id="ARBA00001946"/>
    </source>
</evidence>
<evidence type="ECO:0000259" key="6">
    <source>
        <dbReference type="PROSITE" id="PS51462"/>
    </source>
</evidence>
<dbReference type="PROSITE" id="PS00893">
    <property type="entry name" value="NUDIX_BOX"/>
    <property type="match status" value="1"/>
</dbReference>
<sequence>MAKQPLPGAEYYAGLPHHVVGAGAVLRDSDGRVLLVRPAYRSDTWEIPGGALEHGEYPWQAAVREVKEELGLNLPPGRLLAIDIVPTQDDGRLPLINFLFDGGVLSPAEAAAVRPCDEELSAVAWSTRSEWTARLAPHMARRIDACMHAVETGRTVYLQYGRPLENGHQ</sequence>
<keyword evidence="4" id="KW-0460">Magnesium</keyword>
<dbReference type="EMBL" id="BOOU01000014">
    <property type="protein sequence ID" value="GII76157.1"/>
    <property type="molecule type" value="Genomic_DNA"/>
</dbReference>
<dbReference type="RefSeq" id="WP_203982796.1">
    <property type="nucleotide sequence ID" value="NZ_BOOU01000014.1"/>
</dbReference>
<dbReference type="Proteomes" id="UP000655287">
    <property type="component" value="Unassembled WGS sequence"/>
</dbReference>
<dbReference type="SUPFAM" id="SSF55811">
    <property type="entry name" value="Nudix"/>
    <property type="match status" value="1"/>
</dbReference>
<dbReference type="InterPro" id="IPR015797">
    <property type="entry name" value="NUDIX_hydrolase-like_dom_sf"/>
</dbReference>
<evidence type="ECO:0000256" key="2">
    <source>
        <dbReference type="ARBA" id="ARBA00005582"/>
    </source>
</evidence>
<dbReference type="PANTHER" id="PTHR43046">
    <property type="entry name" value="GDP-MANNOSE MANNOSYL HYDROLASE"/>
    <property type="match status" value="1"/>
</dbReference>
<dbReference type="GO" id="GO:0016787">
    <property type="term" value="F:hydrolase activity"/>
    <property type="evidence" value="ECO:0007669"/>
    <property type="project" value="UniProtKB-KW"/>
</dbReference>
<dbReference type="PRINTS" id="PR00502">
    <property type="entry name" value="NUDIXFAMILY"/>
</dbReference>